<evidence type="ECO:0000313" key="2">
    <source>
        <dbReference type="Proteomes" id="UP000006053"/>
    </source>
</evidence>
<dbReference type="eggNOG" id="ENOG5033MXE">
    <property type="taxonomic scope" value="Bacteria"/>
</dbReference>
<protein>
    <recommendedName>
        <fullName evidence="3">DUF4145 domain-containing protein</fullName>
    </recommendedName>
</protein>
<accession>I4A5P5</accession>
<organism evidence="1 2">
    <name type="scientific">Desulfitobacterium dehalogenans (strain ATCC 51507 / DSM 9161 / JW/IU-DC1)</name>
    <dbReference type="NCBI Taxonomy" id="756499"/>
    <lineage>
        <taxon>Bacteria</taxon>
        <taxon>Bacillati</taxon>
        <taxon>Bacillota</taxon>
        <taxon>Clostridia</taxon>
        <taxon>Eubacteriales</taxon>
        <taxon>Desulfitobacteriaceae</taxon>
        <taxon>Desulfitobacterium</taxon>
    </lineage>
</organism>
<evidence type="ECO:0000313" key="1">
    <source>
        <dbReference type="EMBL" id="AFL99279.1"/>
    </source>
</evidence>
<evidence type="ECO:0008006" key="3">
    <source>
        <dbReference type="Google" id="ProtNLM"/>
    </source>
</evidence>
<dbReference type="AlphaFoldDB" id="I4A5P5"/>
<dbReference type="Proteomes" id="UP000006053">
    <property type="component" value="Chromosome"/>
</dbReference>
<gene>
    <name evidence="1" type="ordered locus">Desde_0834</name>
</gene>
<keyword evidence="2" id="KW-1185">Reference proteome</keyword>
<dbReference type="HOGENOM" id="CLU_118492_0_0_9"/>
<proteinExistence type="predicted"/>
<reference evidence="2" key="1">
    <citation type="submission" date="2012-06" db="EMBL/GenBank/DDBJ databases">
        <title>Complete sequence of Desulfitobacterium dehalogenans ATCC 51507.</title>
        <authorList>
            <person name="Lucas S."/>
            <person name="Han J."/>
            <person name="Lapidus A."/>
            <person name="Cheng J.-F."/>
            <person name="Goodwin L."/>
            <person name="Pitluck S."/>
            <person name="Peters L."/>
            <person name="Ovchinnikova G."/>
            <person name="Teshima H."/>
            <person name="Detter J.C."/>
            <person name="Han C."/>
            <person name="Tapia R."/>
            <person name="Land M."/>
            <person name="Hauser L."/>
            <person name="Kyrpides N."/>
            <person name="Ivanova N."/>
            <person name="Pagani I."/>
            <person name="Kruse T."/>
            <person name="de Vos W.M."/>
            <person name="Smidt H."/>
            <person name="Woyke T."/>
        </authorList>
    </citation>
    <scope>NUCLEOTIDE SEQUENCE [LARGE SCALE GENOMIC DNA]</scope>
    <source>
        <strain evidence="2">ATCC 51507 / DSM 9161 / JW/IU-DC1</strain>
    </source>
</reference>
<sequence length="199" mass="24096">MTYMFDDTQEMSLKEVVGRIIDFNYSLRDFWSSAKGWAPPEAADLLTRSRLDWQVSLSHCLNLWLEETVSEEADGRLILAWSNLGSLVEGTMKLLLSVFYKDYLNDVEQVKKRGKLVEPDQLELEQMRQFFNKRIWKPEDSWDEWILHIQWRRNAIHAFKDREIGSFDEYRNDLRMYLKFMRYVNFRLPYPDEIFMPRF</sequence>
<dbReference type="EMBL" id="CP003348">
    <property type="protein sequence ID" value="AFL99279.1"/>
    <property type="molecule type" value="Genomic_DNA"/>
</dbReference>
<dbReference type="STRING" id="756499.Desde_0834"/>
<reference evidence="1 2" key="2">
    <citation type="journal article" date="2015" name="J. Bacteriol.">
        <title>Genomic, proteomic, and biochemical analysis of the organohalide respiratory pathway in Desulfitobacterium dehalogenans.</title>
        <authorList>
            <person name="Kruse T."/>
            <person name="van de Pas B.A."/>
            <person name="Atteia A."/>
            <person name="Krab K."/>
            <person name="Hagen W.R."/>
            <person name="Goodwin L."/>
            <person name="Chain P."/>
            <person name="Boeren S."/>
            <person name="Maphosa F."/>
            <person name="Schraa G."/>
            <person name="de Vos W.M."/>
            <person name="van der Oost J."/>
            <person name="Smidt H."/>
            <person name="Stams A.J."/>
        </authorList>
    </citation>
    <scope>NUCLEOTIDE SEQUENCE [LARGE SCALE GENOMIC DNA]</scope>
    <source>
        <strain evidence="2">ATCC 51507 / DSM 9161 / JW/IU-DC1</strain>
    </source>
</reference>
<name>I4A5P5_DESDJ</name>
<dbReference type="KEGG" id="ddh:Desde_0834"/>